<evidence type="ECO:0000313" key="2">
    <source>
        <dbReference type="Proteomes" id="UP001159363"/>
    </source>
</evidence>
<evidence type="ECO:0000313" key="1">
    <source>
        <dbReference type="EMBL" id="KAJ8870699.1"/>
    </source>
</evidence>
<reference evidence="1 2" key="1">
    <citation type="submission" date="2023-02" db="EMBL/GenBank/DDBJ databases">
        <title>LHISI_Scaffold_Assembly.</title>
        <authorList>
            <person name="Stuart O.P."/>
            <person name="Cleave R."/>
            <person name="Magrath M.J.L."/>
            <person name="Mikheyev A.S."/>
        </authorList>
    </citation>
    <scope>NUCLEOTIDE SEQUENCE [LARGE SCALE GENOMIC DNA]</scope>
    <source>
        <strain evidence="1">Daus_M_001</strain>
        <tissue evidence="1">Leg muscle</tissue>
    </source>
</reference>
<organism evidence="1 2">
    <name type="scientific">Dryococelus australis</name>
    <dbReference type="NCBI Taxonomy" id="614101"/>
    <lineage>
        <taxon>Eukaryota</taxon>
        <taxon>Metazoa</taxon>
        <taxon>Ecdysozoa</taxon>
        <taxon>Arthropoda</taxon>
        <taxon>Hexapoda</taxon>
        <taxon>Insecta</taxon>
        <taxon>Pterygota</taxon>
        <taxon>Neoptera</taxon>
        <taxon>Polyneoptera</taxon>
        <taxon>Phasmatodea</taxon>
        <taxon>Verophasmatodea</taxon>
        <taxon>Anareolatae</taxon>
        <taxon>Phasmatidae</taxon>
        <taxon>Eurycanthinae</taxon>
        <taxon>Dryococelus</taxon>
    </lineage>
</organism>
<dbReference type="Proteomes" id="UP001159363">
    <property type="component" value="Chromosome 12"/>
</dbReference>
<dbReference type="EMBL" id="JARBHB010000013">
    <property type="protein sequence ID" value="KAJ8870699.1"/>
    <property type="molecule type" value="Genomic_DNA"/>
</dbReference>
<name>A0ABQ9GE74_9NEOP</name>
<comment type="caution">
    <text evidence="1">The sequence shown here is derived from an EMBL/GenBank/DDBJ whole genome shotgun (WGS) entry which is preliminary data.</text>
</comment>
<keyword evidence="2" id="KW-1185">Reference proteome</keyword>
<protein>
    <submittedName>
        <fullName evidence="1">Uncharacterized protein</fullName>
    </submittedName>
</protein>
<accession>A0ABQ9GE74</accession>
<gene>
    <name evidence="1" type="ORF">PR048_029724</name>
</gene>
<proteinExistence type="predicted"/>
<sequence>MTTAVMEQRWMSVQCIASRHIPGASTRIITCGSCCGRCRSSMAFLGVLVFHPPLHSTWSYFTSTIDNLTGRMSLTAATARPLQINADMERGIFQKKGKSVPQPTSVCLEARMYTSEIESTKLVTGPPVSIKAEGDNRLTVASTGREKAKVISVATVCVLSREGHSSLGEGGRGCNPDVLRRRSTWWEMFCKRREGKVLVIQSANFSSSIVYRLPPTGDRLYIVSVLEELQPPAHRFQRDSSHLTPAAADTRLWIWYVIVSPACSTLSSACLQHWLHIGDVGWNPGPPILTSVLCECTQADTAARCRPSWLLSYIVLAPLVAGYTTRGSKLDLRSHLTSTQETVAPFEFRAGLEIEMKTKIKLDPSSELGSFDLGSGKMLVQPGISDLHRLSWPRCRDEGRMERCRNARAGEGGDPRGQRHLPALLPLAKIRPGIESDLPWWGPSSFPAQPPRPLPHCRRNLSVPFSYLLGASPKTAWRHPVCTNGFLLLLLLLLTDRVNEKAYFAVIMSLDRRVHNVRERRTYADCALVIWSCCVDTLCTAVS</sequence>